<dbReference type="GO" id="GO:0006261">
    <property type="term" value="P:DNA-templated DNA replication"/>
    <property type="evidence" value="ECO:0007669"/>
    <property type="project" value="TreeGrafter"/>
</dbReference>
<keyword evidence="6" id="KW-0239">DNA-directed DNA polymerase</keyword>
<dbReference type="InterPro" id="IPR008921">
    <property type="entry name" value="DNA_pol3_clamp-load_cplx_C"/>
</dbReference>
<dbReference type="InterPro" id="IPR027417">
    <property type="entry name" value="P-loop_NTPase"/>
</dbReference>
<feature type="domain" description="DNA polymerase III delta subunit-like C-terminal" evidence="10">
    <location>
        <begin position="214"/>
        <end position="316"/>
    </location>
</feature>
<evidence type="ECO:0000259" key="10">
    <source>
        <dbReference type="Pfam" id="PF21694"/>
    </source>
</evidence>
<evidence type="ECO:0000256" key="7">
    <source>
        <dbReference type="ARBA" id="ARBA00034754"/>
    </source>
</evidence>
<keyword evidence="5" id="KW-0235">DNA replication</keyword>
<accession>A0A0C1D9V8</accession>
<dbReference type="PANTHER" id="PTHR34388">
    <property type="entry name" value="DNA POLYMERASE III SUBUNIT DELTA"/>
    <property type="match status" value="1"/>
</dbReference>
<evidence type="ECO:0000313" key="12">
    <source>
        <dbReference type="Proteomes" id="UP000031473"/>
    </source>
</evidence>
<organism evidence="11 12">
    <name type="scientific">Kaistella jeonii</name>
    <dbReference type="NCBI Taxonomy" id="266749"/>
    <lineage>
        <taxon>Bacteria</taxon>
        <taxon>Pseudomonadati</taxon>
        <taxon>Bacteroidota</taxon>
        <taxon>Flavobacteriia</taxon>
        <taxon>Flavobacteriales</taxon>
        <taxon>Weeksellaceae</taxon>
        <taxon>Chryseobacterium group</taxon>
        <taxon>Kaistella</taxon>
    </lineage>
</organism>
<evidence type="ECO:0000256" key="2">
    <source>
        <dbReference type="ARBA" id="ARBA00017703"/>
    </source>
</evidence>
<keyword evidence="4" id="KW-0548">Nucleotidyltransferase</keyword>
<dbReference type="Pfam" id="PF21694">
    <property type="entry name" value="DNA_pol3_delta_C"/>
    <property type="match status" value="1"/>
</dbReference>
<dbReference type="EC" id="2.7.7.7" evidence="1"/>
<name>A0A0C1D9V8_9FLAO</name>
<dbReference type="GO" id="GO:0003887">
    <property type="term" value="F:DNA-directed DNA polymerase activity"/>
    <property type="evidence" value="ECO:0007669"/>
    <property type="project" value="UniProtKB-KW"/>
</dbReference>
<sequence>MKELDLILKNIKNKELLPIYFFHGEEPYFMDVALKSFENDYLEEDEKAFNQTVVYGKDTNYSDVLSLARQFPMMGDKQVIILREAQEIKMTEKEAEALKVYSENPVESTLLVIAHKYKKVDARKSFAKNLTKSKMLFLSDKVKDYEVAKWITSEMIKLSLKSKPHIPVLLSEYLGTDLSRISNELQKLKMILKEGELIDEKIIETHIGISKDFNIFELIKALGKKDSTNSFRIAHFLGKSPKQNSFPMMMGNLYNFFSNLVIFHTMKGESPQNQASSMGINPYFIKDFAEAARLYNLKHCTRIISILREMDLKSKGLGAVNMTESELLKEMVYKILHVDQYKVKL</sequence>
<dbReference type="NCBIfam" id="TIGR01128">
    <property type="entry name" value="holA"/>
    <property type="match status" value="1"/>
</dbReference>
<evidence type="ECO:0000256" key="3">
    <source>
        <dbReference type="ARBA" id="ARBA00022679"/>
    </source>
</evidence>
<keyword evidence="12" id="KW-1185">Reference proteome</keyword>
<dbReference type="PANTHER" id="PTHR34388:SF1">
    <property type="entry name" value="DNA POLYMERASE III SUBUNIT DELTA"/>
    <property type="match status" value="1"/>
</dbReference>
<keyword evidence="3" id="KW-0808">Transferase</keyword>
<dbReference type="GO" id="GO:0009360">
    <property type="term" value="C:DNA polymerase III complex"/>
    <property type="evidence" value="ECO:0007669"/>
    <property type="project" value="InterPro"/>
</dbReference>
<comment type="caution">
    <text evidence="11">The sequence shown here is derived from an EMBL/GenBank/DDBJ whole genome shotgun (WGS) entry which is preliminary data.</text>
</comment>
<reference evidence="11 12" key="1">
    <citation type="submission" date="2014-10" db="EMBL/GenBank/DDBJ databases">
        <title>Kaistella jeonii genome.</title>
        <authorList>
            <person name="Clayton J.T."/>
            <person name="Newman J.D."/>
        </authorList>
    </citation>
    <scope>NUCLEOTIDE SEQUENCE [LARGE SCALE GENOMIC DNA]</scope>
    <source>
        <strain evidence="11 12">DSM 17048</strain>
    </source>
</reference>
<dbReference type="Pfam" id="PF06144">
    <property type="entry name" value="DNA_pol3_delta"/>
    <property type="match status" value="1"/>
</dbReference>
<dbReference type="SUPFAM" id="SSF48019">
    <property type="entry name" value="post-AAA+ oligomerization domain-like"/>
    <property type="match status" value="1"/>
</dbReference>
<dbReference type="Gene3D" id="1.10.8.60">
    <property type="match status" value="1"/>
</dbReference>
<feature type="domain" description="DNA polymerase III delta N-terminal" evidence="9">
    <location>
        <begin position="20"/>
        <end position="134"/>
    </location>
</feature>
<comment type="catalytic activity">
    <reaction evidence="8">
        <text>DNA(n) + a 2'-deoxyribonucleoside 5'-triphosphate = DNA(n+1) + diphosphate</text>
        <dbReference type="Rhea" id="RHEA:22508"/>
        <dbReference type="Rhea" id="RHEA-COMP:17339"/>
        <dbReference type="Rhea" id="RHEA-COMP:17340"/>
        <dbReference type="ChEBI" id="CHEBI:33019"/>
        <dbReference type="ChEBI" id="CHEBI:61560"/>
        <dbReference type="ChEBI" id="CHEBI:173112"/>
        <dbReference type="EC" id="2.7.7.7"/>
    </reaction>
</comment>
<dbReference type="SUPFAM" id="SSF52540">
    <property type="entry name" value="P-loop containing nucleoside triphosphate hydrolases"/>
    <property type="match status" value="1"/>
</dbReference>
<evidence type="ECO:0000256" key="5">
    <source>
        <dbReference type="ARBA" id="ARBA00022705"/>
    </source>
</evidence>
<dbReference type="InterPro" id="IPR010372">
    <property type="entry name" value="DNA_pol3_delta_N"/>
</dbReference>
<evidence type="ECO:0000256" key="1">
    <source>
        <dbReference type="ARBA" id="ARBA00012417"/>
    </source>
</evidence>
<dbReference type="InterPro" id="IPR048466">
    <property type="entry name" value="DNA_pol3_delta-like_C"/>
</dbReference>
<evidence type="ECO:0000256" key="4">
    <source>
        <dbReference type="ARBA" id="ARBA00022695"/>
    </source>
</evidence>
<evidence type="ECO:0000256" key="8">
    <source>
        <dbReference type="ARBA" id="ARBA00049244"/>
    </source>
</evidence>
<comment type="similarity">
    <text evidence="7">Belongs to the DNA polymerase HolA subunit family.</text>
</comment>
<dbReference type="RefSeq" id="WP_039348043.1">
    <property type="nucleotide sequence ID" value="NZ_FOLA01000001.1"/>
</dbReference>
<dbReference type="Gene3D" id="1.20.272.10">
    <property type="match status" value="1"/>
</dbReference>
<evidence type="ECO:0000259" key="9">
    <source>
        <dbReference type="Pfam" id="PF06144"/>
    </source>
</evidence>
<dbReference type="AlphaFoldDB" id="A0A0C1D9V8"/>
<dbReference type="InterPro" id="IPR005790">
    <property type="entry name" value="DNA_polIII_delta"/>
</dbReference>
<dbReference type="EMBL" id="JSYL01000001">
    <property type="protein sequence ID" value="KIA90700.1"/>
    <property type="molecule type" value="Genomic_DNA"/>
</dbReference>
<evidence type="ECO:0000313" key="11">
    <source>
        <dbReference type="EMBL" id="KIA90700.1"/>
    </source>
</evidence>
<dbReference type="OrthoDB" id="1172326at2"/>
<protein>
    <recommendedName>
        <fullName evidence="2">DNA polymerase III subunit delta</fullName>
        <ecNumber evidence="1">2.7.7.7</ecNumber>
    </recommendedName>
</protein>
<dbReference type="Gene3D" id="3.40.50.300">
    <property type="entry name" value="P-loop containing nucleotide triphosphate hydrolases"/>
    <property type="match status" value="1"/>
</dbReference>
<proteinExistence type="inferred from homology"/>
<gene>
    <name evidence="11" type="ORF">OA86_02170</name>
</gene>
<dbReference type="Proteomes" id="UP000031473">
    <property type="component" value="Unassembled WGS sequence"/>
</dbReference>
<evidence type="ECO:0000256" key="6">
    <source>
        <dbReference type="ARBA" id="ARBA00022932"/>
    </source>
</evidence>
<dbReference type="STRING" id="266749.SAMN05421876_10183"/>
<dbReference type="GO" id="GO:0003677">
    <property type="term" value="F:DNA binding"/>
    <property type="evidence" value="ECO:0007669"/>
    <property type="project" value="InterPro"/>
</dbReference>